<dbReference type="InterPro" id="IPR024213">
    <property type="entry name" value="DUF3822"/>
</dbReference>
<sequence length="282" mass="32331">MPLPPALPVAPISEERTATLSLAIRFFSDSVACFISDRGQTIWAVHENLPTQPWDEQDSSAFSSLLDRNPFLTYPYRSVHVSFTPNAFALIPQGMSDPEGCDESWLLPWLLKLNDATYIDTYLIGRGQPSLAIAWNRELYHFLRRTYSTACIEPITLSYIKKALHYSRGTGDYSIDLLIDGTEVDLIAVQNHNIQLLNRYSIEATHDEEEDYSTSLLYYLTAYTNFIHSKSIIGDPLDIDIRLHYLPHQWHFSSVPLPTLSQELQHTNYQYDTLPMSLIFHE</sequence>
<comment type="caution">
    <text evidence="1">The sequence shown here is derived from an EMBL/GenBank/DDBJ whole genome shotgun (WGS) entry which is preliminary data.</text>
</comment>
<proteinExistence type="predicted"/>
<keyword evidence="2" id="KW-1185">Reference proteome</keyword>
<dbReference type="Pfam" id="PF12864">
    <property type="entry name" value="DUF3822"/>
    <property type="match status" value="1"/>
</dbReference>
<reference evidence="1 2" key="1">
    <citation type="journal article" date="2025" name="Int. J. Syst. Evol. Microbiol.">
        <title>Desulfovibrio falkowii sp. nov., Porphyromonas miyakawae sp. nov., Mediterraneibacter flintii sp. nov. and Owariibacterium komagatae gen. nov., sp. nov., isolated from human faeces.</title>
        <authorList>
            <person name="Hamaguchi T."/>
            <person name="Ohara M."/>
            <person name="Hisatomi A."/>
            <person name="Sekiguchi K."/>
            <person name="Takeda J.I."/>
            <person name="Ueyama J."/>
            <person name="Ito M."/>
            <person name="Nishiwaki H."/>
            <person name="Ogi T."/>
            <person name="Hirayama M."/>
            <person name="Ohkuma M."/>
            <person name="Sakamoto M."/>
            <person name="Ohno K."/>
        </authorList>
    </citation>
    <scope>NUCLEOTIDE SEQUENCE [LARGE SCALE GENOMIC DNA]</scope>
    <source>
        <strain evidence="1 2">13CB11C</strain>
    </source>
</reference>
<evidence type="ECO:0000313" key="2">
    <source>
        <dbReference type="Proteomes" id="UP001628220"/>
    </source>
</evidence>
<evidence type="ECO:0008006" key="3">
    <source>
        <dbReference type="Google" id="ProtNLM"/>
    </source>
</evidence>
<protein>
    <recommendedName>
        <fullName evidence="3">DUF3822 family protein</fullName>
    </recommendedName>
</protein>
<gene>
    <name evidence="1" type="ORF">Tsumi_08320</name>
</gene>
<name>A0ABQ0E244_9PORP</name>
<dbReference type="RefSeq" id="WP_411915532.1">
    <property type="nucleotide sequence ID" value="NZ_BAAFSF010000001.1"/>
</dbReference>
<evidence type="ECO:0000313" key="1">
    <source>
        <dbReference type="EMBL" id="GAB1251728.1"/>
    </source>
</evidence>
<dbReference type="EMBL" id="BAAFSF010000001">
    <property type="protein sequence ID" value="GAB1251728.1"/>
    <property type="molecule type" value="Genomic_DNA"/>
</dbReference>
<dbReference type="Proteomes" id="UP001628220">
    <property type="component" value="Unassembled WGS sequence"/>
</dbReference>
<organism evidence="1 2">
    <name type="scientific">Porphyromonas miyakawae</name>
    <dbReference type="NCBI Taxonomy" id="3137470"/>
    <lineage>
        <taxon>Bacteria</taxon>
        <taxon>Pseudomonadati</taxon>
        <taxon>Bacteroidota</taxon>
        <taxon>Bacteroidia</taxon>
        <taxon>Bacteroidales</taxon>
        <taxon>Porphyromonadaceae</taxon>
        <taxon>Porphyromonas</taxon>
    </lineage>
</organism>
<accession>A0ABQ0E244</accession>
<dbReference type="Gene3D" id="3.30.420.250">
    <property type="match status" value="1"/>
</dbReference>